<keyword evidence="4" id="KW-1185">Reference proteome</keyword>
<organism evidence="3 4">
    <name type="scientific">Onchocerca volvulus</name>
    <dbReference type="NCBI Taxonomy" id="6282"/>
    <lineage>
        <taxon>Eukaryota</taxon>
        <taxon>Metazoa</taxon>
        <taxon>Ecdysozoa</taxon>
        <taxon>Nematoda</taxon>
        <taxon>Chromadorea</taxon>
        <taxon>Rhabditida</taxon>
        <taxon>Spirurina</taxon>
        <taxon>Spiruromorpha</taxon>
        <taxon>Filarioidea</taxon>
        <taxon>Onchocercidae</taxon>
        <taxon>Onchocerca</taxon>
    </lineage>
</organism>
<evidence type="ECO:0000313" key="3">
    <source>
        <dbReference type="EnsemblMetazoa" id="OVOC5606.1"/>
    </source>
</evidence>
<name>A0A8R1TVB6_ONCVO</name>
<feature type="region of interest" description="Disordered" evidence="1">
    <location>
        <begin position="537"/>
        <end position="568"/>
    </location>
</feature>
<reference evidence="3" key="2">
    <citation type="submission" date="2022-06" db="UniProtKB">
        <authorList>
            <consortium name="EnsemblMetazoa"/>
        </authorList>
    </citation>
    <scope>IDENTIFICATION</scope>
</reference>
<accession>A0A8R1TVB6</accession>
<proteinExistence type="predicted"/>
<dbReference type="EMBL" id="CMVM020000161">
    <property type="status" value="NOT_ANNOTATED_CDS"/>
    <property type="molecule type" value="Genomic_DNA"/>
</dbReference>
<keyword evidence="2" id="KW-0812">Transmembrane</keyword>
<reference evidence="4" key="1">
    <citation type="submission" date="2013-10" db="EMBL/GenBank/DDBJ databases">
        <title>Genome sequencing of Onchocerca volvulus.</title>
        <authorList>
            <person name="Cotton J."/>
            <person name="Tsai J."/>
            <person name="Stanley E."/>
            <person name="Tracey A."/>
            <person name="Holroyd N."/>
            <person name="Lustigman S."/>
            <person name="Berriman M."/>
        </authorList>
    </citation>
    <scope>NUCLEOTIDE SEQUENCE</scope>
</reference>
<sequence length="568" mass="65292">MLSCLVAAFYQFALFFFYFFYFLFKGKPEWQKIGNVERCTTNNCCLHNPRVQADISSSVSSKPTENIQTNNGQTNIMKTGVSWRENKQTTATTTPITMSSKFQIFQTMNSCQQLSKQYADKTVRIFRYLCSAFYSILESVSTNIVYFIACLYSFIYEWLISAGNSTTTFGTSSASIRNQKQMQKTIGEMTAEEVKAELQRQYHHHQEQQQSSSADAKMIFQKWSPVEQPVVEPVPPKGGIAVLPLDIMAEAHARVKQREQRLSEQNAEPQENNEMNTDWTVTSKRFVPFKWKTPTSNVEEKSTVANQENEDDEILKSVRRNIVSRISRPSDQDAQFIFRASTHQNIPSNHLPNGNFLMGRSVFSPVREAEEMRDRVNRRMTETPPESLFGSRLNTPLDDFSMTLHVNTPLETTLDSHTDFYSGYPTSCSHSQSRIQTVFSPSPAKQMHSPRRDENGINMLRQRSRTVEPRLAEGTVKTLTRQWPPQSNASGVYVAKDNWNMIPTEIVSCRRVMERSVTDKWTTRDEKGDIMNEWSTRSWKGESDGLRRRNDGTGETWHHKIQSETRNA</sequence>
<feature type="compositionally biased region" description="Basic and acidic residues" evidence="1">
    <location>
        <begin position="539"/>
        <end position="568"/>
    </location>
</feature>
<feature type="transmembrane region" description="Helical" evidence="2">
    <location>
        <begin position="125"/>
        <end position="155"/>
    </location>
</feature>
<evidence type="ECO:0000313" key="4">
    <source>
        <dbReference type="Proteomes" id="UP000024404"/>
    </source>
</evidence>
<dbReference type="AlphaFoldDB" id="A0A8R1TVB6"/>
<evidence type="ECO:0000256" key="1">
    <source>
        <dbReference type="SAM" id="MobiDB-lite"/>
    </source>
</evidence>
<feature type="transmembrane region" description="Helical" evidence="2">
    <location>
        <begin position="6"/>
        <end position="24"/>
    </location>
</feature>
<protein>
    <recommendedName>
        <fullName evidence="5">Bm6565</fullName>
    </recommendedName>
</protein>
<keyword evidence="2" id="KW-0472">Membrane</keyword>
<evidence type="ECO:0000256" key="2">
    <source>
        <dbReference type="SAM" id="Phobius"/>
    </source>
</evidence>
<dbReference type="Proteomes" id="UP000024404">
    <property type="component" value="Unassembled WGS sequence"/>
</dbReference>
<keyword evidence="2" id="KW-1133">Transmembrane helix</keyword>
<dbReference type="EnsemblMetazoa" id="OVOC5606.1">
    <property type="protein sequence ID" value="OVOC5606.1"/>
    <property type="gene ID" value="WBGene00242415"/>
</dbReference>
<evidence type="ECO:0008006" key="5">
    <source>
        <dbReference type="Google" id="ProtNLM"/>
    </source>
</evidence>